<dbReference type="Gene3D" id="3.10.20.90">
    <property type="entry name" value="Phosphatidylinositol 3-kinase Catalytic Subunit, Chain A, domain 1"/>
    <property type="match status" value="2"/>
</dbReference>
<dbReference type="InterPro" id="IPR050409">
    <property type="entry name" value="E3_ubiq-protein_ligase"/>
</dbReference>
<keyword evidence="5 6" id="KW-0833">Ubl conjugation pathway</keyword>
<comment type="catalytic activity">
    <reaction evidence="1">
        <text>S-ubiquitinyl-[E2 ubiquitin-conjugating enzyme]-L-cysteine + [acceptor protein]-L-lysine = [E2 ubiquitin-conjugating enzyme]-L-cysteine + N(6)-ubiquitinyl-[acceptor protein]-L-lysine.</text>
        <dbReference type="EC" id="2.3.2.26"/>
    </reaction>
</comment>
<dbReference type="InterPro" id="IPR000569">
    <property type="entry name" value="HECT_dom"/>
</dbReference>
<dbReference type="SUPFAM" id="SSF56204">
    <property type="entry name" value="Hect, E3 ligase catalytic domain"/>
    <property type="match status" value="1"/>
</dbReference>
<dbReference type="PROSITE" id="PS50237">
    <property type="entry name" value="HECT"/>
    <property type="match status" value="1"/>
</dbReference>
<dbReference type="Gene3D" id="3.30.2160.10">
    <property type="entry name" value="Hect, E3 ligase catalytic domain"/>
    <property type="match status" value="1"/>
</dbReference>
<dbReference type="SMART" id="SM00213">
    <property type="entry name" value="UBQ"/>
    <property type="match status" value="2"/>
</dbReference>
<feature type="active site" description="Glycyl thioester intermediate" evidence="6">
    <location>
        <position position="812"/>
    </location>
</feature>
<comment type="pathway">
    <text evidence="2">Protein modification; protein ubiquitination.</text>
</comment>
<gene>
    <name evidence="9" type="ORF">WJX72_003981</name>
</gene>
<dbReference type="Pfam" id="PF00240">
    <property type="entry name" value="ubiquitin"/>
    <property type="match status" value="2"/>
</dbReference>
<dbReference type="PANTHER" id="PTHR11254">
    <property type="entry name" value="HECT DOMAIN UBIQUITIN-PROTEIN LIGASE"/>
    <property type="match status" value="1"/>
</dbReference>
<evidence type="ECO:0000256" key="3">
    <source>
        <dbReference type="ARBA" id="ARBA00012485"/>
    </source>
</evidence>
<evidence type="ECO:0000256" key="6">
    <source>
        <dbReference type="PROSITE-ProRule" id="PRU00104"/>
    </source>
</evidence>
<dbReference type="EC" id="2.3.2.26" evidence="3"/>
<dbReference type="InterPro" id="IPR029071">
    <property type="entry name" value="Ubiquitin-like_domsf"/>
</dbReference>
<comment type="caution">
    <text evidence="9">The sequence shown here is derived from an EMBL/GenBank/DDBJ whole genome shotgun (WGS) entry which is preliminary data.</text>
</comment>
<dbReference type="GO" id="GO:0006511">
    <property type="term" value="P:ubiquitin-dependent protein catabolic process"/>
    <property type="evidence" value="ECO:0007669"/>
    <property type="project" value="TreeGrafter"/>
</dbReference>
<dbReference type="SMART" id="SM00119">
    <property type="entry name" value="HECTc"/>
    <property type="match status" value="1"/>
</dbReference>
<dbReference type="GO" id="GO:0000209">
    <property type="term" value="P:protein polyubiquitination"/>
    <property type="evidence" value="ECO:0007669"/>
    <property type="project" value="TreeGrafter"/>
</dbReference>
<sequence length="992" mass="109380">MQGAWEVSGVDAAYDISSKEATMVDRAMDDNDQYNVFVKSPVTQKTVTLVSKPSDLVLDLLQSFSVRCGLPEASLSRLCCLYKGRELSTNVTLAEAGVGPDSHLECRFRLAASTSAEEAVAQIKSAMLMCLVHAESGNVGLLQQFAAIVHAKLEPFKQCHGLGRFLDMISQVVPLFLEHTSLRACQPLREAVAMWFDKIAGLLVLTRPARLQSGLVAQGLSLMLGYEETLNETMRPAQLQIVVVIKRFMAVEPLLCGACDITMAAHSRWRCQTYLFKMLAEAMQHIVDLIEGPAAGNLAKHPMVPLDAELATGLLKLVRRSNDLLAKNLELQQEWRGAQPVLAAAEQAANALWRAITAATNHANKCLALGLGITQQLQTQDIEAARLLFLPEQLKAVLQGWLPAIHALTFMELGDRRWAARREELLGMVCDVLGSTLLAPALQLKPSADVWAMLQDMRVRNAIPQPLRLKALHMLFKPRARIGPVVVIVSRDNLLEASMAQLTSAMLHAVHLRMGVRIKFEGEEGEGQGVLKEWLCLLAQRVFDPMTGLFTRCPGNQTLHHPTSLAIQEYNNEWMRFAGIVVGLALQNQVPLGVRFTKAFYKAMAGEEVCIDDLQELEPEAYWGYMSLLASEGAADLGLTFVSGQDDMGANREVELTPGGAGIAVTDRNKEEFVELAAKQRLVTSSAEQRTWFVKGLMELCDPSDAMNIGGLLTLVSAKEFNLVVGGLTADLDAADWKAATSLLGWEAGAQAVAWFWQMVGEIQNERRIQLLQFWTGMSAVPMGGFKDLAHQLQLCKLESDDTNRLPVARTCFGQLSFPPYTSYQALRAGFDRALDGRPAGNLVQQTLVLDETGAMVAVAMDTEAESFSIFVKSPCDNKTIRLDVKPTDTVEDLVLDLYSHCRLPIYDTSKSYFVYKGHRLNDDSTLEEAGLGNDSQVECRFRVCQAGQCTNTISQHQALLEKFAAEAANCVQELQIDRRRFENWDDVLRAS</sequence>
<keyword evidence="4" id="KW-0808">Transferase</keyword>
<evidence type="ECO:0000256" key="4">
    <source>
        <dbReference type="ARBA" id="ARBA00022679"/>
    </source>
</evidence>
<name>A0AAW1Q3C4_9CHLO</name>
<dbReference type="InterPro" id="IPR000626">
    <property type="entry name" value="Ubiquitin-like_dom"/>
</dbReference>
<dbReference type="SUPFAM" id="SSF54236">
    <property type="entry name" value="Ubiquitin-like"/>
    <property type="match status" value="2"/>
</dbReference>
<evidence type="ECO:0000256" key="2">
    <source>
        <dbReference type="ARBA" id="ARBA00004906"/>
    </source>
</evidence>
<dbReference type="Proteomes" id="UP001489004">
    <property type="component" value="Unassembled WGS sequence"/>
</dbReference>
<dbReference type="CDD" id="cd17039">
    <property type="entry name" value="Ubl_ubiquitin_like"/>
    <property type="match status" value="2"/>
</dbReference>
<keyword evidence="10" id="KW-1185">Reference proteome</keyword>
<proteinExistence type="predicted"/>
<accession>A0AAW1Q3C4</accession>
<dbReference type="GO" id="GO:0005737">
    <property type="term" value="C:cytoplasm"/>
    <property type="evidence" value="ECO:0007669"/>
    <property type="project" value="TreeGrafter"/>
</dbReference>
<dbReference type="GO" id="GO:0061630">
    <property type="term" value="F:ubiquitin protein ligase activity"/>
    <property type="evidence" value="ECO:0007669"/>
    <property type="project" value="UniProtKB-EC"/>
</dbReference>
<evidence type="ECO:0000256" key="5">
    <source>
        <dbReference type="ARBA" id="ARBA00022786"/>
    </source>
</evidence>
<dbReference type="PANTHER" id="PTHR11254:SF67">
    <property type="entry name" value="E3 UBIQUITIN-PROTEIN LIGASE HUWE1"/>
    <property type="match status" value="1"/>
</dbReference>
<evidence type="ECO:0000259" key="7">
    <source>
        <dbReference type="PROSITE" id="PS50053"/>
    </source>
</evidence>
<protein>
    <recommendedName>
        <fullName evidence="3">HECT-type E3 ubiquitin transferase</fullName>
        <ecNumber evidence="3">2.3.2.26</ecNumber>
    </recommendedName>
</protein>
<dbReference type="InterPro" id="IPR035983">
    <property type="entry name" value="Hect_E3_ubiquitin_ligase"/>
</dbReference>
<organism evidence="9 10">
    <name type="scientific">[Myrmecia] bisecta</name>
    <dbReference type="NCBI Taxonomy" id="41462"/>
    <lineage>
        <taxon>Eukaryota</taxon>
        <taxon>Viridiplantae</taxon>
        <taxon>Chlorophyta</taxon>
        <taxon>core chlorophytes</taxon>
        <taxon>Trebouxiophyceae</taxon>
        <taxon>Trebouxiales</taxon>
        <taxon>Trebouxiaceae</taxon>
        <taxon>Myrmecia</taxon>
    </lineage>
</organism>
<feature type="domain" description="Ubiquitin-like" evidence="7">
    <location>
        <begin position="868"/>
        <end position="939"/>
    </location>
</feature>
<dbReference type="PROSITE" id="PS50053">
    <property type="entry name" value="UBIQUITIN_2"/>
    <property type="match status" value="1"/>
</dbReference>
<evidence type="ECO:0000259" key="8">
    <source>
        <dbReference type="PROSITE" id="PS50237"/>
    </source>
</evidence>
<evidence type="ECO:0000313" key="10">
    <source>
        <dbReference type="Proteomes" id="UP001489004"/>
    </source>
</evidence>
<feature type="domain" description="HECT" evidence="8">
    <location>
        <begin position="508"/>
        <end position="844"/>
    </location>
</feature>
<evidence type="ECO:0000313" key="9">
    <source>
        <dbReference type="EMBL" id="KAK9816705.1"/>
    </source>
</evidence>
<dbReference type="EMBL" id="JALJOR010000005">
    <property type="protein sequence ID" value="KAK9816705.1"/>
    <property type="molecule type" value="Genomic_DNA"/>
</dbReference>
<dbReference type="AlphaFoldDB" id="A0AAW1Q3C4"/>
<dbReference type="Gene3D" id="3.90.1750.10">
    <property type="entry name" value="Hect, E3 ligase catalytic domains"/>
    <property type="match status" value="1"/>
</dbReference>
<dbReference type="Pfam" id="PF00632">
    <property type="entry name" value="HECT"/>
    <property type="match status" value="1"/>
</dbReference>
<dbReference type="Gene3D" id="3.30.2410.10">
    <property type="entry name" value="Hect, E3 ligase catalytic domain"/>
    <property type="match status" value="1"/>
</dbReference>
<reference evidence="9 10" key="1">
    <citation type="journal article" date="2024" name="Nat. Commun.">
        <title>Phylogenomics reveals the evolutionary origins of lichenization in chlorophyte algae.</title>
        <authorList>
            <person name="Puginier C."/>
            <person name="Libourel C."/>
            <person name="Otte J."/>
            <person name="Skaloud P."/>
            <person name="Haon M."/>
            <person name="Grisel S."/>
            <person name="Petersen M."/>
            <person name="Berrin J.G."/>
            <person name="Delaux P.M."/>
            <person name="Dal Grande F."/>
            <person name="Keller J."/>
        </authorList>
    </citation>
    <scope>NUCLEOTIDE SEQUENCE [LARGE SCALE GENOMIC DNA]</scope>
    <source>
        <strain evidence="9 10">SAG 2043</strain>
    </source>
</reference>
<evidence type="ECO:0000256" key="1">
    <source>
        <dbReference type="ARBA" id="ARBA00000885"/>
    </source>
</evidence>